<dbReference type="EMBL" id="AORV01000033">
    <property type="protein sequence ID" value="EMS71795.1"/>
    <property type="molecule type" value="Genomic_DNA"/>
</dbReference>
<organism evidence="1 2">
    <name type="scientific">Ruminiclostridium cellobioparum subsp. termitidis CT1112</name>
    <dbReference type="NCBI Taxonomy" id="1195236"/>
    <lineage>
        <taxon>Bacteria</taxon>
        <taxon>Bacillati</taxon>
        <taxon>Bacillota</taxon>
        <taxon>Clostridia</taxon>
        <taxon>Eubacteriales</taxon>
        <taxon>Oscillospiraceae</taxon>
        <taxon>Ruminiclostridium</taxon>
    </lineage>
</organism>
<dbReference type="RefSeq" id="WP_004625776.1">
    <property type="nucleotide sequence ID" value="NZ_AORV01000033.1"/>
</dbReference>
<dbReference type="AlphaFoldDB" id="S0FII7"/>
<gene>
    <name evidence="1" type="ORF">CTER_2246</name>
</gene>
<dbReference type="PATRIC" id="fig|1195236.3.peg.2550"/>
<protein>
    <submittedName>
        <fullName evidence="1">Uncharacterized protein</fullName>
    </submittedName>
</protein>
<dbReference type="Proteomes" id="UP000014155">
    <property type="component" value="Unassembled WGS sequence"/>
</dbReference>
<dbReference type="InterPro" id="IPR017016">
    <property type="entry name" value="UCP033595"/>
</dbReference>
<comment type="caution">
    <text evidence="1">The sequence shown here is derived from an EMBL/GenBank/DDBJ whole genome shotgun (WGS) entry which is preliminary data.</text>
</comment>
<dbReference type="Pfam" id="PF20124">
    <property type="entry name" value="DUF6514"/>
    <property type="match status" value="1"/>
</dbReference>
<proteinExistence type="predicted"/>
<evidence type="ECO:0000313" key="1">
    <source>
        <dbReference type="EMBL" id="EMS71795.1"/>
    </source>
</evidence>
<reference evidence="1 2" key="1">
    <citation type="journal article" date="2013" name="Genome Announc.">
        <title>Draft Genome Sequence of the Cellulolytic, Mesophilic, Anaerobic Bacterium Clostridium termitidis Strain CT1112 (DSM 5398).</title>
        <authorList>
            <person name="Lal S."/>
            <person name="Ramachandran U."/>
            <person name="Zhang X."/>
            <person name="Munir R."/>
            <person name="Sparling R."/>
            <person name="Levin D.B."/>
        </authorList>
    </citation>
    <scope>NUCLEOTIDE SEQUENCE [LARGE SCALE GENOMIC DNA]</scope>
    <source>
        <strain evidence="1 2">CT1112</strain>
    </source>
</reference>
<evidence type="ECO:0000313" key="2">
    <source>
        <dbReference type="Proteomes" id="UP000014155"/>
    </source>
</evidence>
<sequence>MELICSKKLEIDESVQYKSKELNLDYYLVCCETDNSCTYGIQINMTKDSGESETAIINDVLPSKDQTMELINLMHKNSVTPVSARDVIYDCIA</sequence>
<accession>S0FII7</accession>
<name>S0FII7_RUMCE</name>
<keyword evidence="2" id="KW-1185">Reference proteome</keyword>